<dbReference type="EMBL" id="MU827781">
    <property type="protein sequence ID" value="KAJ7337331.1"/>
    <property type="molecule type" value="Genomic_DNA"/>
</dbReference>
<evidence type="ECO:0000313" key="2">
    <source>
        <dbReference type="EMBL" id="KAJ7337331.1"/>
    </source>
</evidence>
<gene>
    <name evidence="2" type="ORF">OS493_010193</name>
</gene>
<protein>
    <submittedName>
        <fullName evidence="2">Uncharacterized protein</fullName>
    </submittedName>
</protein>
<reference evidence="2" key="1">
    <citation type="submission" date="2023-01" db="EMBL/GenBank/DDBJ databases">
        <title>Genome assembly of the deep-sea coral Lophelia pertusa.</title>
        <authorList>
            <person name="Herrera S."/>
            <person name="Cordes E."/>
        </authorList>
    </citation>
    <scope>NUCLEOTIDE SEQUENCE</scope>
    <source>
        <strain evidence="2">USNM1676648</strain>
        <tissue evidence="2">Polyp</tissue>
    </source>
</reference>
<evidence type="ECO:0000256" key="1">
    <source>
        <dbReference type="SAM" id="MobiDB-lite"/>
    </source>
</evidence>
<dbReference type="Proteomes" id="UP001163046">
    <property type="component" value="Unassembled WGS sequence"/>
</dbReference>
<accession>A0A9W9YEN3</accession>
<comment type="caution">
    <text evidence="2">The sequence shown here is derived from an EMBL/GenBank/DDBJ whole genome shotgun (WGS) entry which is preliminary data.</text>
</comment>
<proteinExistence type="predicted"/>
<sequence length="124" mass="13507">MMDFEQVSGMDVNEAAEGNLINLSDEQVDDWQGVDASVDDFWTVEGSVEPLSQVDDMFFNDMFSSNVPGSLSQDSTLSNSSDQTSSESHSQKSAANLIFQYICNEHRGGSAFHCNIPASRLVSA</sequence>
<keyword evidence="3" id="KW-1185">Reference proteome</keyword>
<dbReference type="AlphaFoldDB" id="A0A9W9YEN3"/>
<name>A0A9W9YEN3_9CNID</name>
<evidence type="ECO:0000313" key="3">
    <source>
        <dbReference type="Proteomes" id="UP001163046"/>
    </source>
</evidence>
<organism evidence="2 3">
    <name type="scientific">Desmophyllum pertusum</name>
    <dbReference type="NCBI Taxonomy" id="174260"/>
    <lineage>
        <taxon>Eukaryota</taxon>
        <taxon>Metazoa</taxon>
        <taxon>Cnidaria</taxon>
        <taxon>Anthozoa</taxon>
        <taxon>Hexacorallia</taxon>
        <taxon>Scleractinia</taxon>
        <taxon>Caryophylliina</taxon>
        <taxon>Caryophylliidae</taxon>
        <taxon>Desmophyllum</taxon>
    </lineage>
</organism>
<feature type="region of interest" description="Disordered" evidence="1">
    <location>
        <begin position="70"/>
        <end position="91"/>
    </location>
</feature>